<organism evidence="1 2">
    <name type="scientific">Pararcticibacter amylolyticus</name>
    <dbReference type="NCBI Taxonomy" id="2173175"/>
    <lineage>
        <taxon>Bacteria</taxon>
        <taxon>Pseudomonadati</taxon>
        <taxon>Bacteroidota</taxon>
        <taxon>Sphingobacteriia</taxon>
        <taxon>Sphingobacteriales</taxon>
        <taxon>Sphingobacteriaceae</taxon>
        <taxon>Pararcticibacter</taxon>
    </lineage>
</organism>
<dbReference type="Pfam" id="PF05014">
    <property type="entry name" value="Nuc_deoxyrib_tr"/>
    <property type="match status" value="1"/>
</dbReference>
<gene>
    <name evidence="1" type="ORF">DDR33_04875</name>
</gene>
<dbReference type="GO" id="GO:0009159">
    <property type="term" value="P:deoxyribonucleoside monophosphate catabolic process"/>
    <property type="evidence" value="ECO:0007669"/>
    <property type="project" value="TreeGrafter"/>
</dbReference>
<dbReference type="Gene3D" id="3.40.50.450">
    <property type="match status" value="1"/>
</dbReference>
<evidence type="ECO:0000313" key="2">
    <source>
        <dbReference type="Proteomes" id="UP000245647"/>
    </source>
</evidence>
<dbReference type="Proteomes" id="UP000245647">
    <property type="component" value="Unassembled WGS sequence"/>
</dbReference>
<dbReference type="AlphaFoldDB" id="A0A2U2PJX6"/>
<dbReference type="OrthoDB" id="9795789at2"/>
<reference evidence="1 2" key="1">
    <citation type="submission" date="2018-04" db="EMBL/GenBank/DDBJ databases">
        <title>Pedobacter chongqingensis sp. nov., isolated from a rottenly hemp rope.</title>
        <authorList>
            <person name="Cai Y."/>
        </authorList>
    </citation>
    <scope>NUCLEOTIDE SEQUENCE [LARGE SCALE GENOMIC DNA]</scope>
    <source>
        <strain evidence="1 2">FJ4-8</strain>
    </source>
</reference>
<protein>
    <submittedName>
        <fullName evidence="1">Nucleoside 2-deoxyribosyltransferase</fullName>
    </submittedName>
</protein>
<dbReference type="InterPro" id="IPR051239">
    <property type="entry name" value="2'-dNMP_N-hydrolase"/>
</dbReference>
<name>A0A2U2PJX6_9SPHI</name>
<dbReference type="PANTHER" id="PTHR15364">
    <property type="entry name" value="2'-DEOXYNUCLEOSIDE 5'-PHOSPHATE N-HYDROLASE 1"/>
    <property type="match status" value="1"/>
</dbReference>
<keyword evidence="1" id="KW-0808">Transferase</keyword>
<dbReference type="GO" id="GO:0070694">
    <property type="term" value="F:5-hydroxymethyl-dUMP N-hydrolase activity"/>
    <property type="evidence" value="ECO:0007669"/>
    <property type="project" value="TreeGrafter"/>
</dbReference>
<evidence type="ECO:0000313" key="1">
    <source>
        <dbReference type="EMBL" id="PWG81705.1"/>
    </source>
</evidence>
<dbReference type="RefSeq" id="WP_109414651.1">
    <property type="nucleotide sequence ID" value="NZ_QEAS01000003.1"/>
</dbReference>
<dbReference type="InterPro" id="IPR007710">
    <property type="entry name" value="Nucleoside_deoxyribTrfase"/>
</dbReference>
<dbReference type="SUPFAM" id="SSF52309">
    <property type="entry name" value="N-(deoxy)ribosyltransferase-like"/>
    <property type="match status" value="1"/>
</dbReference>
<dbReference type="PANTHER" id="PTHR15364:SF0">
    <property type="entry name" value="2'-DEOXYNUCLEOSIDE 5'-PHOSPHATE N-HYDROLASE 1"/>
    <property type="match status" value="1"/>
</dbReference>
<sequence length="136" mass="14932">MTSVYLAGPLFTAAEMKFNKELSEVLNKNGYQVFLPQEECLDKNTEEIFYLCKAGVESASAVVAIMDGADADSGTCWECGYAAAKNIPVIIVRTDIRDSGDTRGFNAMLYYSAAAVIEDRINYTEKILEALKNVHA</sequence>
<comment type="caution">
    <text evidence="1">The sequence shown here is derived from an EMBL/GenBank/DDBJ whole genome shotgun (WGS) entry which is preliminary data.</text>
</comment>
<dbReference type="EMBL" id="QEAS01000003">
    <property type="protein sequence ID" value="PWG81705.1"/>
    <property type="molecule type" value="Genomic_DNA"/>
</dbReference>
<dbReference type="GO" id="GO:0016740">
    <property type="term" value="F:transferase activity"/>
    <property type="evidence" value="ECO:0007669"/>
    <property type="project" value="UniProtKB-KW"/>
</dbReference>
<keyword evidence="2" id="KW-1185">Reference proteome</keyword>
<accession>A0A2U2PJX6</accession>
<proteinExistence type="predicted"/>